<organism evidence="4 5">
    <name type="scientific">Zhenpiania hominis</name>
    <dbReference type="NCBI Taxonomy" id="2763644"/>
    <lineage>
        <taxon>Bacteria</taxon>
        <taxon>Bacillati</taxon>
        <taxon>Bacillota</taxon>
        <taxon>Clostridia</taxon>
        <taxon>Peptostreptococcales</taxon>
        <taxon>Anaerovoracaceae</taxon>
        <taxon>Zhenpiania</taxon>
    </lineage>
</organism>
<dbReference type="AlphaFoldDB" id="A0A923SRG4"/>
<feature type="compositionally biased region" description="Acidic residues" evidence="1">
    <location>
        <begin position="180"/>
        <end position="203"/>
    </location>
</feature>
<feature type="region of interest" description="Disordered" evidence="1">
    <location>
        <begin position="140"/>
        <end position="203"/>
    </location>
</feature>
<reference evidence="4" key="1">
    <citation type="submission" date="2020-08" db="EMBL/GenBank/DDBJ databases">
        <title>Genome public.</title>
        <authorList>
            <person name="Liu C."/>
            <person name="Sun Q."/>
        </authorList>
    </citation>
    <scope>NUCLEOTIDE SEQUENCE</scope>
    <source>
        <strain evidence="4">BX12</strain>
    </source>
</reference>
<name>A0A923SRG4_9FIRM</name>
<dbReference type="Pfam" id="PF09967">
    <property type="entry name" value="DUF2201"/>
    <property type="match status" value="1"/>
</dbReference>
<feature type="domain" description="VWA-like" evidence="2">
    <location>
        <begin position="277"/>
        <end position="391"/>
    </location>
</feature>
<keyword evidence="5" id="KW-1185">Reference proteome</keyword>
<feature type="compositionally biased region" description="Acidic residues" evidence="1">
    <location>
        <begin position="159"/>
        <end position="172"/>
    </location>
</feature>
<dbReference type="Proteomes" id="UP000602647">
    <property type="component" value="Unassembled WGS sequence"/>
</dbReference>
<feature type="domain" description="Putative metallopeptidase" evidence="3">
    <location>
        <begin position="9"/>
        <end position="247"/>
    </location>
</feature>
<protein>
    <recommendedName>
        <fullName evidence="6">Metallopeptidase domain-containing protein</fullName>
    </recommendedName>
</protein>
<dbReference type="EMBL" id="JACRYT010000016">
    <property type="protein sequence ID" value="MBC6680667.1"/>
    <property type="molecule type" value="Genomic_DNA"/>
</dbReference>
<dbReference type="PANTHER" id="PTHR38730">
    <property type="entry name" value="SLL7028 PROTEIN"/>
    <property type="match status" value="1"/>
</dbReference>
<comment type="caution">
    <text evidence="4">The sequence shown here is derived from an EMBL/GenBank/DDBJ whole genome shotgun (WGS) entry which is preliminary data.</text>
</comment>
<dbReference type="Pfam" id="PF13203">
    <property type="entry name" value="DUF2201_N"/>
    <property type="match status" value="1"/>
</dbReference>
<evidence type="ECO:0000313" key="4">
    <source>
        <dbReference type="EMBL" id="MBC6680667.1"/>
    </source>
</evidence>
<evidence type="ECO:0008006" key="6">
    <source>
        <dbReference type="Google" id="ProtNLM"/>
    </source>
</evidence>
<evidence type="ECO:0000256" key="1">
    <source>
        <dbReference type="SAM" id="MobiDB-lite"/>
    </source>
</evidence>
<dbReference type="InterPro" id="IPR018698">
    <property type="entry name" value="VWA-like_dom"/>
</dbReference>
<sequence length="399" mass="44807">MICDIAALRRKVIARYPFFGSIAANIDCQETEDVETIEHDSEHILYNPRYLAGLSDSNRVFLLTRELCHIAFRHTERGGGKDPVIWERAAEAVINQMLKRDGLDIPTGDIDYPEAIDYDVEQYYEVLLREKLAIDLINGQLEGRENPEGGEGEGVPMPGDEDSEDDNSDEAAQEQLLEGDVGDEGEESGEEADGDSDEDSDDEYALVEKRQSKAGNADSRDERIVEEIGNSAPLIDWRLILQDSINYDVDWSYRNAILENGVVVPVLEDRPVPETEIVLDTSWSVDEELLRNFLRECKSILTFSKLKAGCFDTVFYGFYDIRTEEDIDNMPFEGGGGTDFNTAADAFSLRVDNRIIFTDGQAPVPDKFLNAVWVVYGDAEIKPMGGRVISIKPEQLKNR</sequence>
<evidence type="ECO:0000259" key="3">
    <source>
        <dbReference type="Pfam" id="PF13203"/>
    </source>
</evidence>
<dbReference type="RefSeq" id="WP_187303763.1">
    <property type="nucleotide sequence ID" value="NZ_JACRYT010000016.1"/>
</dbReference>
<evidence type="ECO:0000259" key="2">
    <source>
        <dbReference type="Pfam" id="PF09967"/>
    </source>
</evidence>
<dbReference type="InterPro" id="IPR025154">
    <property type="entry name" value="Put_metallopeptidase_dom"/>
</dbReference>
<dbReference type="PANTHER" id="PTHR38730:SF1">
    <property type="entry name" value="SLL7028 PROTEIN"/>
    <property type="match status" value="1"/>
</dbReference>
<proteinExistence type="predicted"/>
<evidence type="ECO:0000313" key="5">
    <source>
        <dbReference type="Proteomes" id="UP000602647"/>
    </source>
</evidence>
<accession>A0A923SRG4</accession>
<gene>
    <name evidence="4" type="ORF">H9L42_12630</name>
</gene>